<feature type="modified residue" description="4-aspartylphosphate" evidence="8">
    <location>
        <position position="740"/>
    </location>
</feature>
<feature type="transmembrane region" description="Helical" evidence="9">
    <location>
        <begin position="306"/>
        <end position="332"/>
    </location>
</feature>
<dbReference type="Gene3D" id="2.60.120.260">
    <property type="entry name" value="Galactose-binding domain-like"/>
    <property type="match status" value="1"/>
</dbReference>
<dbReference type="SMART" id="SM00448">
    <property type="entry name" value="REC"/>
    <property type="match status" value="1"/>
</dbReference>
<dbReference type="Pfam" id="PF06580">
    <property type="entry name" value="His_kinase"/>
    <property type="match status" value="1"/>
</dbReference>
<evidence type="ECO:0000256" key="3">
    <source>
        <dbReference type="ARBA" id="ARBA00022679"/>
    </source>
</evidence>
<evidence type="ECO:0000256" key="8">
    <source>
        <dbReference type="PROSITE-ProRule" id="PRU00169"/>
    </source>
</evidence>
<dbReference type="InterPro" id="IPR011623">
    <property type="entry name" value="7TMR_DISM_rcpt_extracell_dom1"/>
</dbReference>
<evidence type="ECO:0000256" key="4">
    <source>
        <dbReference type="ARBA" id="ARBA00022741"/>
    </source>
</evidence>
<dbReference type="SUPFAM" id="SSF47384">
    <property type="entry name" value="Homodimeric domain of signal transducing histidine kinase"/>
    <property type="match status" value="1"/>
</dbReference>
<dbReference type="Pfam" id="PF02518">
    <property type="entry name" value="HATPase_c"/>
    <property type="match status" value="2"/>
</dbReference>
<dbReference type="Proteomes" id="UP000547209">
    <property type="component" value="Unassembled WGS sequence"/>
</dbReference>
<comment type="catalytic activity">
    <reaction evidence="1">
        <text>ATP + protein L-histidine = ADP + protein N-phospho-L-histidine.</text>
        <dbReference type="EC" id="2.7.13.3"/>
    </reaction>
</comment>
<name>A0A7X0RLR9_9BACL</name>
<dbReference type="SMART" id="SM00387">
    <property type="entry name" value="HATPase_c"/>
    <property type="match status" value="2"/>
</dbReference>
<dbReference type="InterPro" id="IPR036097">
    <property type="entry name" value="HisK_dim/P_sf"/>
</dbReference>
<dbReference type="AlphaFoldDB" id="A0A7X0RLR9"/>
<dbReference type="InterPro" id="IPR001789">
    <property type="entry name" value="Sig_transdc_resp-reg_receiver"/>
</dbReference>
<dbReference type="Pfam" id="PF00512">
    <property type="entry name" value="HisKA"/>
    <property type="match status" value="1"/>
</dbReference>
<dbReference type="InterPro" id="IPR011006">
    <property type="entry name" value="CheY-like_superfamily"/>
</dbReference>
<gene>
    <name evidence="12" type="ORF">H7C19_03980</name>
</gene>
<feature type="transmembrane region" description="Helical" evidence="9">
    <location>
        <begin position="215"/>
        <end position="234"/>
    </location>
</feature>
<dbReference type="CDD" id="cd00082">
    <property type="entry name" value="HisKA"/>
    <property type="match status" value="1"/>
</dbReference>
<dbReference type="Pfam" id="PF00072">
    <property type="entry name" value="Response_reg"/>
    <property type="match status" value="1"/>
</dbReference>
<evidence type="ECO:0000259" key="11">
    <source>
        <dbReference type="PROSITE" id="PS50110"/>
    </source>
</evidence>
<dbReference type="InterPro" id="IPR050640">
    <property type="entry name" value="Bact_2-comp_sensor_kinase"/>
</dbReference>
<evidence type="ECO:0000256" key="1">
    <source>
        <dbReference type="ARBA" id="ARBA00000085"/>
    </source>
</evidence>
<dbReference type="EMBL" id="JACJVP010000005">
    <property type="protein sequence ID" value="MBB6669843.1"/>
    <property type="molecule type" value="Genomic_DNA"/>
</dbReference>
<dbReference type="PROSITE" id="PS50109">
    <property type="entry name" value="HIS_KIN"/>
    <property type="match status" value="2"/>
</dbReference>
<sequence>MKLLKIIRSAATDPFLLLTAAGVAVALALILFVGGFASSAPAASKGVLDLSDWDLGAEGTVKLNGEWAFYPGRLLEPSELGELGGKVAPTYIKVPGAWNGKGMGSYGAGTYRLEVRLKPTDRLLALHKQVIRFADRTYIDGKLTGESGTPGTSRAAYEPGNVPYTVAFYEPGDRIEIVIQVANFDYPTGGIFLPLSFGLHEDVQWARQSQSILEWAGVIVLLLFSIFYFSLYAFFQRSAPFLLFGGFFLCFSVMLLFNGQRMFMQLMPTFDFEWKWRIKDISLFLTLPFLLGFTATIYPSPAYRRALLWPAAVIVAFCAFVLVVPFHVYSWAQEPMTALFAFFMSGMTLLLIGSYTVGKYGVIEKRELQFYILGLCCLILTTLNSAFRNKGDGTFLSQALSDLFLVLFVLFIASMMAYRYFETYASMVKLTDRLQAADQMKDDFLLRTSHELNTPLHGIMNLSQAMLEDAGAALPGRGTREKLQTIRNTAYRMSNLVSDIIDLARMKDGRLQISLKTVDLASCVAVVFEVYGFLAKEKAIRMDNRIAPGARYATTDENRLMQVLSALLDRGLNVPNLTSVTVNSERSGERVLLTVTAAGTGFADAEAEEERIRAGLSVAYELVREMGGGLKAELSASAGSMRFELEMPLAAVAEAAGAPVAATWAKDAGQAEAAAGREAYRPESGAYTYTVLVVDAEMLHLDLMVNLLAEEGYRVLTARTDEEALRIVEGPDRPDIVLMDVLLPGGRSYELSRSIRHSFSPIDLPLLFVTGRSTPADVEAGLAAGGNDFLKKPLDPGEVRVRIRTLLAMKRLAKEAAQSEMAFLQSQIKPHFLYNALGTIMSLCYTDGPRAGELLAVLSKYLRIIFHEDHTEDNVLLRKEIELVRAYADIEQARFGQRLQIVFDVDERLLGCRILPLTIQPLVENAIRHGVAKKVSGGQVKLAIRRHESQVEIVVEDDGIGMTERQVEELTDPGRDRDGVGFANIMKRLANQTGARPLVESGPGRGTRVTILLPYTE</sequence>
<dbReference type="InterPro" id="IPR003661">
    <property type="entry name" value="HisK_dim/P_dom"/>
</dbReference>
<dbReference type="GO" id="GO:0005524">
    <property type="term" value="F:ATP binding"/>
    <property type="evidence" value="ECO:0007669"/>
    <property type="project" value="UniProtKB-KW"/>
</dbReference>
<dbReference type="SUPFAM" id="SSF49785">
    <property type="entry name" value="Galactose-binding domain-like"/>
    <property type="match status" value="1"/>
</dbReference>
<dbReference type="Pfam" id="PF07695">
    <property type="entry name" value="7TMR-DISM_7TM"/>
    <property type="match status" value="1"/>
</dbReference>
<evidence type="ECO:0000256" key="9">
    <source>
        <dbReference type="SAM" id="Phobius"/>
    </source>
</evidence>
<dbReference type="EC" id="2.7.13.3" evidence="2"/>
<proteinExistence type="predicted"/>
<dbReference type="SUPFAM" id="SSF52172">
    <property type="entry name" value="CheY-like"/>
    <property type="match status" value="1"/>
</dbReference>
<dbReference type="InterPro" id="IPR036890">
    <property type="entry name" value="HATPase_C_sf"/>
</dbReference>
<evidence type="ECO:0000256" key="6">
    <source>
        <dbReference type="ARBA" id="ARBA00022840"/>
    </source>
</evidence>
<dbReference type="GO" id="GO:0016020">
    <property type="term" value="C:membrane"/>
    <property type="evidence" value="ECO:0007669"/>
    <property type="project" value="InterPro"/>
</dbReference>
<feature type="transmembrane region" description="Helical" evidence="9">
    <location>
        <begin position="399"/>
        <end position="421"/>
    </location>
</feature>
<dbReference type="SUPFAM" id="SSF55874">
    <property type="entry name" value="ATPase domain of HSP90 chaperone/DNA topoisomerase II/histidine kinase"/>
    <property type="match status" value="2"/>
</dbReference>
<evidence type="ECO:0000256" key="2">
    <source>
        <dbReference type="ARBA" id="ARBA00012438"/>
    </source>
</evidence>
<dbReference type="CDD" id="cd00156">
    <property type="entry name" value="REC"/>
    <property type="match status" value="1"/>
</dbReference>
<keyword evidence="13" id="KW-1185">Reference proteome</keyword>
<keyword evidence="3" id="KW-0808">Transferase</keyword>
<dbReference type="Gene3D" id="1.10.287.130">
    <property type="match status" value="1"/>
</dbReference>
<protein>
    <recommendedName>
        <fullName evidence="2">histidine kinase</fullName>
        <ecNumber evidence="2">2.7.13.3</ecNumber>
    </recommendedName>
</protein>
<feature type="domain" description="Response regulatory" evidence="11">
    <location>
        <begin position="690"/>
        <end position="807"/>
    </location>
</feature>
<keyword evidence="6" id="KW-0067">ATP-binding</keyword>
<keyword evidence="8" id="KW-0597">Phosphoprotein</keyword>
<feature type="domain" description="Histidine kinase" evidence="10">
    <location>
        <begin position="447"/>
        <end position="651"/>
    </location>
</feature>
<evidence type="ECO:0000259" key="10">
    <source>
        <dbReference type="PROSITE" id="PS50109"/>
    </source>
</evidence>
<keyword evidence="9" id="KW-0812">Transmembrane</keyword>
<dbReference type="InterPro" id="IPR010559">
    <property type="entry name" value="Sig_transdc_His_kin_internal"/>
</dbReference>
<keyword evidence="9" id="KW-0472">Membrane</keyword>
<keyword evidence="7" id="KW-0902">Two-component regulatory system</keyword>
<dbReference type="PANTHER" id="PTHR34220:SF7">
    <property type="entry name" value="SENSOR HISTIDINE KINASE YPDA"/>
    <property type="match status" value="1"/>
</dbReference>
<evidence type="ECO:0000256" key="5">
    <source>
        <dbReference type="ARBA" id="ARBA00022777"/>
    </source>
</evidence>
<evidence type="ECO:0000256" key="7">
    <source>
        <dbReference type="ARBA" id="ARBA00023012"/>
    </source>
</evidence>
<feature type="transmembrane region" description="Helical" evidence="9">
    <location>
        <begin position="338"/>
        <end position="358"/>
    </location>
</feature>
<feature type="transmembrane region" description="Helical" evidence="9">
    <location>
        <begin position="281"/>
        <end position="299"/>
    </location>
</feature>
<evidence type="ECO:0000313" key="12">
    <source>
        <dbReference type="EMBL" id="MBB6669843.1"/>
    </source>
</evidence>
<keyword evidence="5 12" id="KW-0418">Kinase</keyword>
<evidence type="ECO:0000313" key="13">
    <source>
        <dbReference type="Proteomes" id="UP000547209"/>
    </source>
</evidence>
<feature type="domain" description="Histidine kinase" evidence="10">
    <location>
        <begin position="915"/>
        <end position="1017"/>
    </location>
</feature>
<dbReference type="InterPro" id="IPR008979">
    <property type="entry name" value="Galactose-bd-like_sf"/>
</dbReference>
<feature type="transmembrane region" description="Helical" evidence="9">
    <location>
        <begin position="241"/>
        <end position="261"/>
    </location>
</feature>
<keyword evidence="9" id="KW-1133">Transmembrane helix</keyword>
<keyword evidence="4" id="KW-0547">Nucleotide-binding</keyword>
<dbReference type="PANTHER" id="PTHR34220">
    <property type="entry name" value="SENSOR HISTIDINE KINASE YPDA"/>
    <property type="match status" value="1"/>
</dbReference>
<dbReference type="GO" id="GO:0000155">
    <property type="term" value="F:phosphorelay sensor kinase activity"/>
    <property type="evidence" value="ECO:0007669"/>
    <property type="project" value="InterPro"/>
</dbReference>
<feature type="transmembrane region" description="Helical" evidence="9">
    <location>
        <begin position="370"/>
        <end position="387"/>
    </location>
</feature>
<dbReference type="InterPro" id="IPR003594">
    <property type="entry name" value="HATPase_dom"/>
</dbReference>
<accession>A0A7X0RLR9</accession>
<dbReference type="Gene3D" id="3.30.565.10">
    <property type="entry name" value="Histidine kinase-like ATPase, C-terminal domain"/>
    <property type="match status" value="2"/>
</dbReference>
<dbReference type="SMART" id="SM00388">
    <property type="entry name" value="HisKA"/>
    <property type="match status" value="1"/>
</dbReference>
<dbReference type="Gene3D" id="3.40.50.2300">
    <property type="match status" value="1"/>
</dbReference>
<reference evidence="12 13" key="1">
    <citation type="submission" date="2020-08" db="EMBL/GenBank/DDBJ databases">
        <title>Cohnella phylogeny.</title>
        <authorList>
            <person name="Dunlap C."/>
        </authorList>
    </citation>
    <scope>NUCLEOTIDE SEQUENCE [LARGE SCALE GENOMIC DNA]</scope>
    <source>
        <strain evidence="12 13">DSM 28246</strain>
    </source>
</reference>
<comment type="caution">
    <text evidence="12">The sequence shown here is derived from an EMBL/GenBank/DDBJ whole genome shotgun (WGS) entry which is preliminary data.</text>
</comment>
<dbReference type="InterPro" id="IPR005467">
    <property type="entry name" value="His_kinase_dom"/>
</dbReference>
<dbReference type="RefSeq" id="WP_185141289.1">
    <property type="nucleotide sequence ID" value="NZ_JACJVP010000005.1"/>
</dbReference>
<dbReference type="PROSITE" id="PS50110">
    <property type="entry name" value="RESPONSE_REGULATORY"/>
    <property type="match status" value="1"/>
</dbReference>
<organism evidence="12 13">
    <name type="scientific">Cohnella nanjingensis</name>
    <dbReference type="NCBI Taxonomy" id="1387779"/>
    <lineage>
        <taxon>Bacteria</taxon>
        <taxon>Bacillati</taxon>
        <taxon>Bacillota</taxon>
        <taxon>Bacilli</taxon>
        <taxon>Bacillales</taxon>
        <taxon>Paenibacillaceae</taxon>
        <taxon>Cohnella</taxon>
    </lineage>
</organism>